<dbReference type="SMART" id="SM00336">
    <property type="entry name" value="BBOX"/>
    <property type="match status" value="2"/>
</dbReference>
<feature type="compositionally biased region" description="Polar residues" evidence="7">
    <location>
        <begin position="754"/>
        <end position="787"/>
    </location>
</feature>
<feature type="region of interest" description="Disordered" evidence="7">
    <location>
        <begin position="1"/>
        <end position="56"/>
    </location>
</feature>
<dbReference type="Gene3D" id="3.30.40.10">
    <property type="entry name" value="Zinc/RING finger domain, C3HC4 (zinc finger)"/>
    <property type="match status" value="1"/>
</dbReference>
<dbReference type="InterPro" id="IPR011011">
    <property type="entry name" value="Znf_FYVE_PHD"/>
</dbReference>
<dbReference type="SUPFAM" id="SSF57845">
    <property type="entry name" value="B-box zinc-binding domain"/>
    <property type="match status" value="1"/>
</dbReference>
<evidence type="ECO:0008006" key="14">
    <source>
        <dbReference type="Google" id="ProtNLM"/>
    </source>
</evidence>
<feature type="compositionally biased region" description="Polar residues" evidence="7">
    <location>
        <begin position="536"/>
        <end position="549"/>
    </location>
</feature>
<dbReference type="OrthoDB" id="1870062at2759"/>
<evidence type="ECO:0000259" key="8">
    <source>
        <dbReference type="PROSITE" id="PS50014"/>
    </source>
</evidence>
<sequence length="1088" mass="121162">MNTEMEYMPMNIKQEVEPAATTSENETPSTNNNSNSNSSQQAQAAPDSVENKIDEQQSADKEIIKVSRKCCWCQQDLTITDRPKLLECFHSSCEQCYLQEQQKAVSNNQSCNVSIIICPLCKMENRSDFVINNHFLIELLNSMQDDTTSGGSSSGSAEEIAKCANDDNPASRYCVDCSELICDMCVEAHRRLKITKDHTIKSKDAAECKHDKDSTKEIKCQTHPQESLSCYCETCDKLTCRDCMLTEHRDHGFKFANDMAKQTRDHLQSLLQEISYKKVLLSSAMKVIDDRQTLINEKKTELAKDIHDLVAKLATAVSSRGKQLLFRLGQVCEHKLQVLNEKKEALQLLSGHTDHCINFVQNALDNGSDTAVLYSKKTLSRHLNKVKCQRADIPNPEIPVRIQLFLSNVPELENVISRIGTILVDGKVYPPVQTPSGSVTPPTAAPINQMQAQVENRPQPQPQPQQPPPVRQRQSPNVTPPLRPLIPPPAPNTGYNNNQSIFPPAVGQFPPGMRSYSNDSPRFPMPHPSMGPPQAHVTSSTHPSNNMGNDNLRGLLSHQNSQQYNHMGPNFNMGIERSMTSQQQAAAMQQMRNNYMNNQSAHFGNGASQNGQMSTNANVISNAAAMQRYQQMQNSRQQMMNQMRNSSMASSMAAANMKTASGMRAQANFNQNSVVQPPCMPPSQASFTQSSVQAQQQAAQLAQLQASSGAKWHTPQQKQTNQSNSNSVSLMGMSPPANNFINDSFKIPLRSPDTLRSQNANTNGSTSFPIPLPNVTSSNPKTPSPSQIHKDPQKDISDSIDMVCNESVVDLLATIAKLDSNGVQVVPEGRKVTSPQVHSSTDTLDPNSISLNDKNNQPKDDPNEDWCAVCMDGGELMCCDKCPKVFHQACHIPVISSLPDESETWQCLLCYNFADATPDQIGEKRGPGLSIYEHKVIQRILLEMLCQYELSSHFRTLPPEETNKTYYDVVRKPLSLNNIRDKMDPHNINHYQNVQAFIDDCKLLFNNAKQFYAEEDPKIHSYAKGLENFFESQLRKLLPNYAKSLKLASSNSLGTMSFQDFIDDMDDAGDSDYLPNTNPKRKRSTPSI</sequence>
<dbReference type="AlphaFoldDB" id="A0A9J6C8U2"/>
<dbReference type="SMART" id="SM00249">
    <property type="entry name" value="PHD"/>
    <property type="match status" value="1"/>
</dbReference>
<feature type="compositionally biased region" description="Low complexity" evidence="7">
    <location>
        <begin position="716"/>
        <end position="729"/>
    </location>
</feature>
<feature type="region of interest" description="Disordered" evidence="7">
    <location>
        <begin position="452"/>
        <end position="502"/>
    </location>
</feature>
<reference evidence="12" key="1">
    <citation type="submission" date="2021-03" db="EMBL/GenBank/DDBJ databases">
        <title>Chromosome level genome of the anhydrobiotic midge Polypedilum vanderplanki.</title>
        <authorList>
            <person name="Yoshida Y."/>
            <person name="Kikawada T."/>
            <person name="Gusev O."/>
        </authorList>
    </citation>
    <scope>NUCLEOTIDE SEQUENCE</scope>
    <source>
        <strain evidence="12">NIAS01</strain>
        <tissue evidence="12">Whole body or cell culture</tissue>
    </source>
</reference>
<dbReference type="InterPro" id="IPR000315">
    <property type="entry name" value="Znf_B-box"/>
</dbReference>
<dbReference type="Gene3D" id="3.30.160.60">
    <property type="entry name" value="Classic Zinc Finger"/>
    <property type="match status" value="1"/>
</dbReference>
<dbReference type="SMART" id="SM00297">
    <property type="entry name" value="BROMO"/>
    <property type="match status" value="1"/>
</dbReference>
<feature type="region of interest" description="Disordered" evidence="7">
    <location>
        <begin position="529"/>
        <end position="549"/>
    </location>
</feature>
<feature type="compositionally biased region" description="Basic residues" evidence="7">
    <location>
        <begin position="1079"/>
        <end position="1088"/>
    </location>
</feature>
<dbReference type="Gene3D" id="1.20.920.10">
    <property type="entry name" value="Bromodomain-like"/>
    <property type="match status" value="1"/>
</dbReference>
<keyword evidence="1" id="KW-0479">Metal-binding</keyword>
<dbReference type="PROSITE" id="PS01359">
    <property type="entry name" value="ZF_PHD_1"/>
    <property type="match status" value="1"/>
</dbReference>
<dbReference type="InterPro" id="IPR036427">
    <property type="entry name" value="Bromodomain-like_sf"/>
</dbReference>
<feature type="region of interest" description="Disordered" evidence="7">
    <location>
        <begin position="1069"/>
        <end position="1088"/>
    </location>
</feature>
<evidence type="ECO:0000259" key="9">
    <source>
        <dbReference type="PROSITE" id="PS50016"/>
    </source>
</evidence>
<dbReference type="SUPFAM" id="SSF57850">
    <property type="entry name" value="RING/U-box"/>
    <property type="match status" value="1"/>
</dbReference>
<proteinExistence type="predicted"/>
<keyword evidence="3" id="KW-0862">Zinc</keyword>
<protein>
    <recommendedName>
        <fullName evidence="14">E3 ubiquitin-protein ligase TRIM33</fullName>
    </recommendedName>
</protein>
<evidence type="ECO:0000256" key="4">
    <source>
        <dbReference type="ARBA" id="ARBA00023117"/>
    </source>
</evidence>
<dbReference type="Pfam" id="PF00628">
    <property type="entry name" value="PHD"/>
    <property type="match status" value="1"/>
</dbReference>
<feature type="region of interest" description="Disordered" evidence="7">
    <location>
        <begin position="704"/>
        <end position="794"/>
    </location>
</feature>
<dbReference type="GO" id="GO:0008270">
    <property type="term" value="F:zinc ion binding"/>
    <property type="evidence" value="ECO:0007669"/>
    <property type="project" value="UniProtKB-KW"/>
</dbReference>
<dbReference type="PROSITE" id="PS50089">
    <property type="entry name" value="ZF_RING_2"/>
    <property type="match status" value="1"/>
</dbReference>
<feature type="domain" description="PHD-type" evidence="9">
    <location>
        <begin position="864"/>
        <end position="913"/>
    </location>
</feature>
<feature type="region of interest" description="Disordered" evidence="7">
    <location>
        <begin position="673"/>
        <end position="692"/>
    </location>
</feature>
<dbReference type="InterPro" id="IPR001965">
    <property type="entry name" value="Znf_PHD"/>
</dbReference>
<dbReference type="CDD" id="cd15541">
    <property type="entry name" value="PHD_TIF1_like"/>
    <property type="match status" value="1"/>
</dbReference>
<evidence type="ECO:0000256" key="1">
    <source>
        <dbReference type="ARBA" id="ARBA00022723"/>
    </source>
</evidence>
<organism evidence="12 13">
    <name type="scientific">Polypedilum vanderplanki</name>
    <name type="common">Sleeping chironomid midge</name>
    <dbReference type="NCBI Taxonomy" id="319348"/>
    <lineage>
        <taxon>Eukaryota</taxon>
        <taxon>Metazoa</taxon>
        <taxon>Ecdysozoa</taxon>
        <taxon>Arthropoda</taxon>
        <taxon>Hexapoda</taxon>
        <taxon>Insecta</taxon>
        <taxon>Pterygota</taxon>
        <taxon>Neoptera</taxon>
        <taxon>Endopterygota</taxon>
        <taxon>Diptera</taxon>
        <taxon>Nematocera</taxon>
        <taxon>Chironomoidea</taxon>
        <taxon>Chironomidae</taxon>
        <taxon>Chironominae</taxon>
        <taxon>Polypedilum</taxon>
        <taxon>Polypedilum</taxon>
    </lineage>
</organism>
<feature type="compositionally biased region" description="Polar residues" evidence="7">
    <location>
        <begin position="833"/>
        <end position="851"/>
    </location>
</feature>
<dbReference type="SMART" id="SM00184">
    <property type="entry name" value="RING"/>
    <property type="match status" value="2"/>
</dbReference>
<accession>A0A9J6C8U2</accession>
<evidence type="ECO:0000259" key="10">
    <source>
        <dbReference type="PROSITE" id="PS50089"/>
    </source>
</evidence>
<feature type="compositionally biased region" description="Low complexity" evidence="7">
    <location>
        <begin position="629"/>
        <end position="657"/>
    </location>
</feature>
<evidence type="ECO:0000259" key="11">
    <source>
        <dbReference type="PROSITE" id="PS50119"/>
    </source>
</evidence>
<dbReference type="PANTHER" id="PTHR25462">
    <property type="entry name" value="BONUS, ISOFORM C-RELATED"/>
    <property type="match status" value="1"/>
</dbReference>
<feature type="domain" description="B box-type" evidence="11">
    <location>
        <begin position="158"/>
        <end position="203"/>
    </location>
</feature>
<evidence type="ECO:0000256" key="5">
    <source>
        <dbReference type="PROSITE-ProRule" id="PRU00024"/>
    </source>
</evidence>
<dbReference type="InterPro" id="IPR019786">
    <property type="entry name" value="Zinc_finger_PHD-type_CS"/>
</dbReference>
<keyword evidence="2 5" id="KW-0863">Zinc-finger</keyword>
<feature type="compositionally biased region" description="Pro residues" evidence="7">
    <location>
        <begin position="478"/>
        <end position="491"/>
    </location>
</feature>
<dbReference type="PANTHER" id="PTHR25462:SF304">
    <property type="entry name" value="BONUS, ISOFORM C"/>
    <property type="match status" value="1"/>
</dbReference>
<comment type="caution">
    <text evidence="12">The sequence shown here is derived from an EMBL/GenBank/DDBJ whole genome shotgun (WGS) entry which is preliminary data.</text>
</comment>
<feature type="domain" description="B box-type" evidence="11">
    <location>
        <begin position="215"/>
        <end position="251"/>
    </location>
</feature>
<evidence type="ECO:0000313" key="12">
    <source>
        <dbReference type="EMBL" id="KAG5678203.1"/>
    </source>
</evidence>
<feature type="compositionally biased region" description="Low complexity" evidence="7">
    <location>
        <begin position="19"/>
        <end position="46"/>
    </location>
</feature>
<dbReference type="PROSITE" id="PS50119">
    <property type="entry name" value="ZF_BBOX"/>
    <property type="match status" value="2"/>
</dbReference>
<dbReference type="SMART" id="SM00502">
    <property type="entry name" value="BBC"/>
    <property type="match status" value="1"/>
</dbReference>
<dbReference type="SUPFAM" id="SSF47370">
    <property type="entry name" value="Bromodomain"/>
    <property type="match status" value="1"/>
</dbReference>
<dbReference type="InterPro" id="IPR001487">
    <property type="entry name" value="Bromodomain"/>
</dbReference>
<dbReference type="EMBL" id="JADBJN010000002">
    <property type="protein sequence ID" value="KAG5678203.1"/>
    <property type="molecule type" value="Genomic_DNA"/>
</dbReference>
<evidence type="ECO:0000256" key="7">
    <source>
        <dbReference type="SAM" id="MobiDB-lite"/>
    </source>
</evidence>
<name>A0A9J6C8U2_POLVA</name>
<evidence type="ECO:0000256" key="2">
    <source>
        <dbReference type="ARBA" id="ARBA00022771"/>
    </source>
</evidence>
<gene>
    <name evidence="12" type="ORF">PVAND_007895</name>
</gene>
<dbReference type="PROSITE" id="PS50014">
    <property type="entry name" value="BROMODOMAIN_2"/>
    <property type="match status" value="1"/>
</dbReference>
<dbReference type="GO" id="GO:0061630">
    <property type="term" value="F:ubiquitin protein ligase activity"/>
    <property type="evidence" value="ECO:0007669"/>
    <property type="project" value="TreeGrafter"/>
</dbReference>
<feature type="region of interest" description="Disordered" evidence="7">
    <location>
        <begin position="827"/>
        <end position="863"/>
    </location>
</feature>
<dbReference type="Pfam" id="PF00439">
    <property type="entry name" value="Bromodomain"/>
    <property type="match status" value="1"/>
</dbReference>
<dbReference type="Proteomes" id="UP001107558">
    <property type="component" value="Chromosome 2"/>
</dbReference>
<evidence type="ECO:0000256" key="6">
    <source>
        <dbReference type="PROSITE-ProRule" id="PRU00035"/>
    </source>
</evidence>
<dbReference type="InterPro" id="IPR003649">
    <property type="entry name" value="Bbox_C"/>
</dbReference>
<dbReference type="InterPro" id="IPR019787">
    <property type="entry name" value="Znf_PHD-finger"/>
</dbReference>
<evidence type="ECO:0000256" key="3">
    <source>
        <dbReference type="ARBA" id="ARBA00022833"/>
    </source>
</evidence>
<dbReference type="CDD" id="cd19775">
    <property type="entry name" value="Bbox2_TIF1_C-VI"/>
    <property type="match status" value="1"/>
</dbReference>
<keyword evidence="4 6" id="KW-0103">Bromodomain</keyword>
<feature type="compositionally biased region" description="Pro residues" evidence="7">
    <location>
        <begin position="459"/>
        <end position="470"/>
    </location>
</feature>
<feature type="domain" description="RING-type" evidence="10">
    <location>
        <begin position="70"/>
        <end position="122"/>
    </location>
</feature>
<keyword evidence="13" id="KW-1185">Reference proteome</keyword>
<dbReference type="InterPro" id="IPR001841">
    <property type="entry name" value="Znf_RING"/>
</dbReference>
<dbReference type="Pfam" id="PF00643">
    <property type="entry name" value="zf-B_box"/>
    <property type="match status" value="2"/>
</dbReference>
<feature type="domain" description="Bromo" evidence="8">
    <location>
        <begin position="946"/>
        <end position="1019"/>
    </location>
</feature>
<feature type="compositionally biased region" description="Low complexity" evidence="7">
    <location>
        <begin position="683"/>
        <end position="692"/>
    </location>
</feature>
<evidence type="ECO:0000313" key="13">
    <source>
        <dbReference type="Proteomes" id="UP001107558"/>
    </source>
</evidence>
<dbReference type="SUPFAM" id="SSF57903">
    <property type="entry name" value="FYVE/PHD zinc finger"/>
    <property type="match status" value="1"/>
</dbReference>
<dbReference type="InterPro" id="IPR013083">
    <property type="entry name" value="Znf_RING/FYVE/PHD"/>
</dbReference>
<feature type="region of interest" description="Disordered" evidence="7">
    <location>
        <begin position="629"/>
        <end position="658"/>
    </location>
</feature>
<dbReference type="PROSITE" id="PS50016">
    <property type="entry name" value="ZF_PHD_2"/>
    <property type="match status" value="1"/>
</dbReference>
<dbReference type="InterPro" id="IPR047153">
    <property type="entry name" value="TRIM45/56/19-like"/>
</dbReference>